<proteinExistence type="predicted"/>
<keyword evidence="2" id="KW-1185">Reference proteome</keyword>
<comment type="caution">
    <text evidence="1">The sequence shown here is derived from an EMBL/GenBank/DDBJ whole genome shotgun (WGS) entry which is preliminary data.</text>
</comment>
<evidence type="ECO:0000313" key="1">
    <source>
        <dbReference type="EMBL" id="MDV6229627.1"/>
    </source>
</evidence>
<dbReference type="PANTHER" id="PTHR39166">
    <property type="entry name" value="BLL1166 PROTEIN"/>
    <property type="match status" value="1"/>
</dbReference>
<dbReference type="PANTHER" id="PTHR39166:SF1">
    <property type="entry name" value="BLL1166 PROTEIN"/>
    <property type="match status" value="1"/>
</dbReference>
<dbReference type="RefSeq" id="WP_317547295.1">
    <property type="nucleotide sequence ID" value="NZ_JAWLKE010000001.1"/>
</dbReference>
<reference evidence="1 2" key="1">
    <citation type="submission" date="2023-10" db="EMBL/GenBank/DDBJ databases">
        <title>Development of a sustainable strategy for remediation of hydrocarbon-contaminated territories based on the waste exchange concept.</title>
        <authorList>
            <person name="Krivoruchko A."/>
        </authorList>
    </citation>
    <scope>NUCLEOTIDE SEQUENCE [LARGE SCALE GENOMIC DNA]</scope>
    <source>
        <strain evidence="1 2">IEGM 1322</strain>
    </source>
</reference>
<evidence type="ECO:0000313" key="2">
    <source>
        <dbReference type="Proteomes" id="UP001185899"/>
    </source>
</evidence>
<dbReference type="EMBL" id="JAWLKE010000001">
    <property type="protein sequence ID" value="MDV6229627.1"/>
    <property type="molecule type" value="Genomic_DNA"/>
</dbReference>
<dbReference type="Pfam" id="PF06042">
    <property type="entry name" value="NTP_transf_6"/>
    <property type="match status" value="1"/>
</dbReference>
<gene>
    <name evidence="1" type="ORF">R3P95_03645</name>
</gene>
<name>A0ABU4ATQ7_9NOCA</name>
<dbReference type="InterPro" id="IPR009267">
    <property type="entry name" value="NTP_transf_6"/>
</dbReference>
<protein>
    <submittedName>
        <fullName evidence="1">Nucleotidyltransferase family protein</fullName>
    </submittedName>
</protein>
<dbReference type="Proteomes" id="UP001185899">
    <property type="component" value="Unassembled WGS sequence"/>
</dbReference>
<sequence length="198" mass="22317">MTRPGEDEFVSVVRSNPAVAEILGRAPQLGLPGWYLTAGGLFQTVWNHLDGRDLGAGIRDYDFFYFDDSDLSYDAENEVIERAASVFDDLGVDVEVRNEARVHLWYEQHFGTPIAPYRSTEDAIDHFVSTTCCFGITTDQGGTDVVYAPRGFDDLFGGIVRPNPRLPMRHVYEAKAARWTTEWPNLTVLPWPTEPTTR</sequence>
<organism evidence="1 2">
    <name type="scientific">Rhodococcus cercidiphylli</name>
    <dbReference type="NCBI Taxonomy" id="489916"/>
    <lineage>
        <taxon>Bacteria</taxon>
        <taxon>Bacillati</taxon>
        <taxon>Actinomycetota</taxon>
        <taxon>Actinomycetes</taxon>
        <taxon>Mycobacteriales</taxon>
        <taxon>Nocardiaceae</taxon>
        <taxon>Rhodococcus</taxon>
    </lineage>
</organism>
<accession>A0ABU4ATQ7</accession>